<proteinExistence type="predicted"/>
<reference evidence="1" key="1">
    <citation type="journal article" date="2018" name="Nat. Genet.">
        <title>Extensive intraspecific gene order and gene structural variations between Mo17 and other maize genomes.</title>
        <authorList>
            <person name="Sun S."/>
            <person name="Zhou Y."/>
            <person name="Chen J."/>
            <person name="Shi J."/>
            <person name="Zhao H."/>
            <person name="Zhao H."/>
            <person name="Song W."/>
            <person name="Zhang M."/>
            <person name="Cui Y."/>
            <person name="Dong X."/>
            <person name="Liu H."/>
            <person name="Ma X."/>
            <person name="Jiao Y."/>
            <person name="Wang B."/>
            <person name="Wei X."/>
            <person name="Stein J.C."/>
            <person name="Glaubitz J.C."/>
            <person name="Lu F."/>
            <person name="Yu G."/>
            <person name="Liang C."/>
            <person name="Fengler K."/>
            <person name="Li B."/>
            <person name="Rafalski A."/>
            <person name="Schnable P.S."/>
            <person name="Ware D.H."/>
            <person name="Buckler E.S."/>
            <person name="Lai J."/>
        </authorList>
    </citation>
    <scope>NUCLEOTIDE SEQUENCE [LARGE SCALE GENOMIC DNA]</scope>
    <source>
        <tissue evidence="1">Seedling</tissue>
    </source>
</reference>
<organism evidence="1">
    <name type="scientific">Zea mays</name>
    <name type="common">Maize</name>
    <dbReference type="NCBI Taxonomy" id="4577"/>
    <lineage>
        <taxon>Eukaryota</taxon>
        <taxon>Viridiplantae</taxon>
        <taxon>Streptophyta</taxon>
        <taxon>Embryophyta</taxon>
        <taxon>Tracheophyta</taxon>
        <taxon>Spermatophyta</taxon>
        <taxon>Magnoliopsida</taxon>
        <taxon>Liliopsida</taxon>
        <taxon>Poales</taxon>
        <taxon>Poaceae</taxon>
        <taxon>PACMAD clade</taxon>
        <taxon>Panicoideae</taxon>
        <taxon>Andropogonodae</taxon>
        <taxon>Andropogoneae</taxon>
        <taxon>Tripsacinae</taxon>
        <taxon>Zea</taxon>
    </lineage>
</organism>
<sequence>MRRGCFEPVTK</sequence>
<name>A0A3L6FQ29_MAIZE</name>
<dbReference type="EMBL" id="NCVQ01000004">
    <property type="protein sequence ID" value="PWZ34451.1"/>
    <property type="molecule type" value="Genomic_DNA"/>
</dbReference>
<comment type="caution">
    <text evidence="1">The sequence shown here is derived from an EMBL/GenBank/DDBJ whole genome shotgun (WGS) entry which is preliminary data.</text>
</comment>
<gene>
    <name evidence="1" type="ORF">Zm00014a_019949</name>
</gene>
<protein>
    <submittedName>
        <fullName evidence="1">Uncharacterized protein</fullName>
    </submittedName>
</protein>
<accession>A0A3L6FQ29</accession>
<evidence type="ECO:0000313" key="1">
    <source>
        <dbReference type="EMBL" id="PWZ34451.1"/>
    </source>
</evidence>
<dbReference type="Proteomes" id="UP000251960">
    <property type="component" value="Chromosome 3"/>
</dbReference>